<evidence type="ECO:0000256" key="1">
    <source>
        <dbReference type="SAM" id="MobiDB-lite"/>
    </source>
</evidence>
<evidence type="ECO:0000313" key="3">
    <source>
        <dbReference type="EMBL" id="EMY61039.1"/>
    </source>
</evidence>
<evidence type="ECO:0000256" key="2">
    <source>
        <dbReference type="SAM" id="Phobius"/>
    </source>
</evidence>
<feature type="transmembrane region" description="Helical" evidence="2">
    <location>
        <begin position="134"/>
        <end position="152"/>
    </location>
</feature>
<dbReference type="OrthoDB" id="3524974at2"/>
<dbReference type="AlphaFoldDB" id="N1VMV4"/>
<feature type="transmembrane region" description="Helical" evidence="2">
    <location>
        <begin position="40"/>
        <end position="58"/>
    </location>
</feature>
<reference evidence="3" key="1">
    <citation type="submission" date="2013-03" db="EMBL/GenBank/DDBJ databases">
        <authorList>
            <person name="Harkins D.M."/>
            <person name="Durkin A.S."/>
            <person name="Brinkac L.M."/>
            <person name="Haft D.H."/>
            <person name="Selengut J.D."/>
            <person name="Sanka R."/>
            <person name="DePew J."/>
            <person name="Purushe J."/>
            <person name="Hartskeerl R.A."/>
            <person name="Ahmed A."/>
            <person name="van der Linden H."/>
            <person name="Goris M.G.A."/>
            <person name="Vinetz J.M."/>
            <person name="Sutton G.G."/>
            <person name="Nierman W.C."/>
            <person name="Fouts D.E."/>
        </authorList>
    </citation>
    <scope>NUCLEOTIDE SEQUENCE [LARGE SCALE GENOMIC DNA]</scope>
    <source>
        <strain evidence="3">LT 11-33</strain>
    </source>
</reference>
<sequence>MPKYNRILFYLTIISILWITNDSILKIYYPGWITGKISDIIGILLTPLIITGLISLFFKKQNLKIIFWSSFLLSNFIFLFINLSQSNNNSFYKLIGSNETMNLADKSDLLFLPFSIFTIYIFKHAKPFFKISIFRKFILLLFPTLALINTSYPRGRSDIQSILLLLSSANDLIIQLDPKEIQLTDNLYNFRFQFLGMNNESSPRSSEIQNQSSECPSPPNSPIELGNTENTYIESGKFQNYKIEISKSKNFESIEKTADCYNTDCSIDLQGLNSGHYFWKVRIRYLYRNACELKYENINVMQEIHYFTR</sequence>
<evidence type="ECO:0000313" key="4">
    <source>
        <dbReference type="Proteomes" id="UP000012371"/>
    </source>
</evidence>
<keyword evidence="4" id="KW-1185">Reference proteome</keyword>
<accession>N1VMV4</accession>
<protein>
    <submittedName>
        <fullName evidence="3">Uncharacterized protein</fullName>
    </submittedName>
</protein>
<dbReference type="STRING" id="1257025.LEP1GSC203_1853"/>
<dbReference type="RefSeq" id="WP_002973701.1">
    <property type="nucleotide sequence ID" value="NZ_AOGW02000010.1"/>
</dbReference>
<gene>
    <name evidence="3" type="ORF">LEP1GSC203_1853</name>
</gene>
<keyword evidence="2" id="KW-0472">Membrane</keyword>
<proteinExistence type="predicted"/>
<dbReference type="EMBL" id="AOGW02000010">
    <property type="protein sequence ID" value="EMY61039.1"/>
    <property type="molecule type" value="Genomic_DNA"/>
</dbReference>
<feature type="transmembrane region" description="Helical" evidence="2">
    <location>
        <begin position="7"/>
        <end position="28"/>
    </location>
</feature>
<name>N1VMV4_9LEPT</name>
<keyword evidence="2" id="KW-0812">Transmembrane</keyword>
<keyword evidence="2" id="KW-1133">Transmembrane helix</keyword>
<feature type="region of interest" description="Disordered" evidence="1">
    <location>
        <begin position="201"/>
        <end position="225"/>
    </location>
</feature>
<dbReference type="Proteomes" id="UP000012371">
    <property type="component" value="Unassembled WGS sequence"/>
</dbReference>
<feature type="compositionally biased region" description="Polar residues" evidence="1">
    <location>
        <begin position="201"/>
        <end position="215"/>
    </location>
</feature>
<organism evidence="3 4">
    <name type="scientific">Leptospira terpstrae serovar Hualin str. LT 11-33 = ATCC 700639</name>
    <dbReference type="NCBI Taxonomy" id="1257025"/>
    <lineage>
        <taxon>Bacteria</taxon>
        <taxon>Pseudomonadati</taxon>
        <taxon>Spirochaetota</taxon>
        <taxon>Spirochaetia</taxon>
        <taxon>Leptospirales</taxon>
        <taxon>Leptospiraceae</taxon>
        <taxon>Leptospira</taxon>
    </lineage>
</organism>
<comment type="caution">
    <text evidence="3">The sequence shown here is derived from an EMBL/GenBank/DDBJ whole genome shotgun (WGS) entry which is preliminary data.</text>
</comment>
<feature type="transmembrane region" description="Helical" evidence="2">
    <location>
        <begin position="65"/>
        <end position="83"/>
    </location>
</feature>